<reference evidence="2 3" key="1">
    <citation type="submission" date="2024-06" db="EMBL/GenBank/DDBJ databases">
        <authorList>
            <person name="Kim D.-U."/>
        </authorList>
    </citation>
    <scope>NUCLEOTIDE SEQUENCE [LARGE SCALE GENOMIC DNA]</scope>
    <source>
        <strain evidence="2 3">KACC15460</strain>
    </source>
</reference>
<feature type="signal peptide" evidence="1">
    <location>
        <begin position="1"/>
        <end position="23"/>
    </location>
</feature>
<organism evidence="2 3">
    <name type="scientific">Mesorhizobium shangrilense</name>
    <dbReference type="NCBI Taxonomy" id="460060"/>
    <lineage>
        <taxon>Bacteria</taxon>
        <taxon>Pseudomonadati</taxon>
        <taxon>Pseudomonadota</taxon>
        <taxon>Alphaproteobacteria</taxon>
        <taxon>Hyphomicrobiales</taxon>
        <taxon>Phyllobacteriaceae</taxon>
        <taxon>Mesorhizobium</taxon>
    </lineage>
</organism>
<dbReference type="RefSeq" id="WP_354462493.1">
    <property type="nucleotide sequence ID" value="NZ_JBEWSZ010000002.1"/>
</dbReference>
<dbReference type="Proteomes" id="UP001548832">
    <property type="component" value="Unassembled WGS sequence"/>
</dbReference>
<feature type="chain" id="PRO_5047497697" description="Alpha/beta hydrolase" evidence="1">
    <location>
        <begin position="24"/>
        <end position="378"/>
    </location>
</feature>
<dbReference type="InterPro" id="IPR050261">
    <property type="entry name" value="FrsA_esterase"/>
</dbReference>
<protein>
    <recommendedName>
        <fullName evidence="4">Alpha/beta hydrolase</fullName>
    </recommendedName>
</protein>
<evidence type="ECO:0008006" key="4">
    <source>
        <dbReference type="Google" id="ProtNLM"/>
    </source>
</evidence>
<dbReference type="PANTHER" id="PTHR22946">
    <property type="entry name" value="DIENELACTONE HYDROLASE DOMAIN-CONTAINING PROTEIN-RELATED"/>
    <property type="match status" value="1"/>
</dbReference>
<sequence>MRLSRLVLLLSFGLVLFARPGFADTEVREEKLLLSVRVGSHDEKLETLVVRPVVGNKFPIALIVNGSAAASPSAMHPEWLAHMAHDFAHRGWLAASVVWPGYGNSSGKFMNRAGTCSAPKVAMFLDAHGNELAAALRALQKRPDVDPSVVLGVGVSIGGASILDLSARPDRPLTAAINISGGVYHYDRVGVPTPGCALFEADLMRNMARFGKDNPTPTLWFYAANDPYFGPGLARRMVAAYRSRGGQADFIALPPFGTDGHTLFKQKASPLMTPGIDAFLRRNRLPAMDDAALMPILSRLGPADRASAELYLKNDAEKAMAMPEKARGIYWHYGARSLDEARKQALAACQKATRQKCHLVAENTHPIDGWQRVVAGQE</sequence>
<proteinExistence type="predicted"/>
<evidence type="ECO:0000313" key="3">
    <source>
        <dbReference type="Proteomes" id="UP001548832"/>
    </source>
</evidence>
<dbReference type="SUPFAM" id="SSF53474">
    <property type="entry name" value="alpha/beta-Hydrolases"/>
    <property type="match status" value="1"/>
</dbReference>
<comment type="caution">
    <text evidence="2">The sequence shown here is derived from an EMBL/GenBank/DDBJ whole genome shotgun (WGS) entry which is preliminary data.</text>
</comment>
<keyword evidence="3" id="KW-1185">Reference proteome</keyword>
<name>A0ABV2DK47_9HYPH</name>
<evidence type="ECO:0000256" key="1">
    <source>
        <dbReference type="SAM" id="SignalP"/>
    </source>
</evidence>
<accession>A0ABV2DK47</accession>
<gene>
    <name evidence="2" type="ORF">ABVQ20_25845</name>
</gene>
<dbReference type="InterPro" id="IPR029058">
    <property type="entry name" value="AB_hydrolase_fold"/>
</dbReference>
<keyword evidence="1" id="KW-0732">Signal</keyword>
<evidence type="ECO:0000313" key="2">
    <source>
        <dbReference type="EMBL" id="MET2830410.1"/>
    </source>
</evidence>
<dbReference type="EMBL" id="JBEWSZ010000002">
    <property type="protein sequence ID" value="MET2830410.1"/>
    <property type="molecule type" value="Genomic_DNA"/>
</dbReference>
<dbReference type="Gene3D" id="3.40.50.1820">
    <property type="entry name" value="alpha/beta hydrolase"/>
    <property type="match status" value="1"/>
</dbReference>